<dbReference type="EMBL" id="JAABOA010001831">
    <property type="protein sequence ID" value="KAF9580819.1"/>
    <property type="molecule type" value="Genomic_DNA"/>
</dbReference>
<evidence type="ECO:0000313" key="2">
    <source>
        <dbReference type="EMBL" id="KAF9580819.1"/>
    </source>
</evidence>
<evidence type="ECO:0000313" key="3">
    <source>
        <dbReference type="Proteomes" id="UP000780801"/>
    </source>
</evidence>
<feature type="compositionally biased region" description="Acidic residues" evidence="1">
    <location>
        <begin position="852"/>
        <end position="866"/>
    </location>
</feature>
<evidence type="ECO:0000256" key="1">
    <source>
        <dbReference type="SAM" id="MobiDB-lite"/>
    </source>
</evidence>
<dbReference type="Proteomes" id="UP000780801">
    <property type="component" value="Unassembled WGS sequence"/>
</dbReference>
<feature type="region of interest" description="Disordered" evidence="1">
    <location>
        <begin position="552"/>
        <end position="592"/>
    </location>
</feature>
<sequence>MDLNDTQELAKQFEKSHFARVRARFVVPCILVRNKNICRSATLSNEVEVFMHSFNQKINDLNQRRKMFLYGTGEKSPDKEDRESSLEKQRLEDIDLLHQLGVTYINDLMVENRKVKYGLKVTSSEKADSFGRYSKFKLVATPYPGVEFFQKFKANKYSARKLRFDWSQTFADAELQLPPGHRDQLNIRWCDYKNWDLRWDRTPLFISLLRISLWADGEAHQSLSAAEILYLTMGYDWFLFNHLLADRSQRGEDIFYFCFYFLKFIYGDEFSLKSISEQNSKKADPKPTRGMSPSLPMHGKDRQTRSGNDPLEQIARRDMDLTGNNICDECRVPRRSPNEPLGRNAATGSSIPKSHNDVASSTDGKASSWQLVTFATPPGKDRPNGSPRAPMVPGLQSSSRVSGSPLGMGRLSRHTGFQTEESPRSTEGQSLQRSQPPHETIERLNHPNDILAATADYRGRSSNGQPSNARRSSASSIPDVFDSESRRQMGGVEFSRVAVSPYLPSADTLGKEMHEGTPEDDADSLGRQSLPRKRASTFDGGLLLNFGADAASTIDPNSKEHEDDLTSGDEGSNDDSRTNNGKHGPPESVAQENKPEICQLCHRHMPSGPMQGRENRATMIDNGSLALNSLPRDSSHQASNMGPTLTVVHTMGNLRPEDAYYGCDEDGGPDYHSHPPDFRPSELDRDENMFQMEFDDRLSTLHYEQDLFRCGHRLGSVACQKLHKQQRPNRVSKSAGCSHESLLGKGDSLWTEDQHPSHGHVRETTYSTNGPNDCTLEADESFWYEASTFDYECSPSSLIGDVGPSLDEYCENGGSQIDKGARLGSIGATEGESMIVKTRVAGVPIRSTGVDQGDDLEEEEEEDDDGVASLNSHQSCPKTIHENDHLFMPSLKGVFSANGQSIPNHRGENTMDNGSDHHRHGSLGRRVSSSGPKGESVGTAARGVLGDRRTSVPNGGNASSHNDSSQHQHSYQQAEPSSDARILSRRQKLRQLRQLFMDIRNEIGDGVA</sequence>
<protein>
    <submittedName>
        <fullName evidence="2">Myotubularin- protein 14</fullName>
    </submittedName>
</protein>
<keyword evidence="3" id="KW-1185">Reference proteome</keyword>
<dbReference type="InterPro" id="IPR039802">
    <property type="entry name" value="MTMR14"/>
</dbReference>
<dbReference type="PANTHER" id="PTHR13524">
    <property type="entry name" value="MYOTUBULARIN-RELATED"/>
    <property type="match status" value="1"/>
</dbReference>
<dbReference type="GO" id="GO:0004438">
    <property type="term" value="F:phosphatidylinositol-3-phosphate phosphatase activity"/>
    <property type="evidence" value="ECO:0007669"/>
    <property type="project" value="InterPro"/>
</dbReference>
<feature type="region of interest" description="Disordered" evidence="1">
    <location>
        <begin position="897"/>
        <end position="981"/>
    </location>
</feature>
<gene>
    <name evidence="2" type="primary">MTMR14</name>
    <name evidence="2" type="ORF">BGW38_002386</name>
</gene>
<dbReference type="InterPro" id="IPR029021">
    <property type="entry name" value="Prot-tyrosine_phosphatase-like"/>
</dbReference>
<organism evidence="2 3">
    <name type="scientific">Lunasporangiospora selenospora</name>
    <dbReference type="NCBI Taxonomy" id="979761"/>
    <lineage>
        <taxon>Eukaryota</taxon>
        <taxon>Fungi</taxon>
        <taxon>Fungi incertae sedis</taxon>
        <taxon>Mucoromycota</taxon>
        <taxon>Mortierellomycotina</taxon>
        <taxon>Mortierellomycetes</taxon>
        <taxon>Mortierellales</taxon>
        <taxon>Mortierellaceae</taxon>
        <taxon>Lunasporangiospora</taxon>
    </lineage>
</organism>
<feature type="region of interest" description="Disordered" evidence="1">
    <location>
        <begin position="846"/>
        <end position="877"/>
    </location>
</feature>
<feature type="compositionally biased region" description="Polar residues" evidence="1">
    <location>
        <begin position="346"/>
        <end position="373"/>
    </location>
</feature>
<dbReference type="PANTHER" id="PTHR13524:SF2">
    <property type="entry name" value="MYOTUBULARIN-RELATED PROTEIN 14"/>
    <property type="match status" value="1"/>
</dbReference>
<proteinExistence type="predicted"/>
<feature type="region of interest" description="Disordered" evidence="1">
    <location>
        <begin position="325"/>
        <end position="529"/>
    </location>
</feature>
<dbReference type="AlphaFoldDB" id="A0A9P6FSY1"/>
<feature type="compositionally biased region" description="Polar residues" evidence="1">
    <location>
        <begin position="460"/>
        <end position="476"/>
    </location>
</feature>
<dbReference type="OrthoDB" id="2408718at2759"/>
<name>A0A9P6FSY1_9FUNG</name>
<accession>A0A9P6FSY1</accession>
<feature type="region of interest" description="Disordered" evidence="1">
    <location>
        <begin position="277"/>
        <end position="308"/>
    </location>
</feature>
<comment type="caution">
    <text evidence="2">The sequence shown here is derived from an EMBL/GenBank/DDBJ whole genome shotgun (WGS) entry which is preliminary data.</text>
</comment>
<feature type="compositionally biased region" description="Low complexity" evidence="1">
    <location>
        <begin position="959"/>
        <end position="973"/>
    </location>
</feature>
<dbReference type="SUPFAM" id="SSF52799">
    <property type="entry name" value="(Phosphotyrosine protein) phosphatases II"/>
    <property type="match status" value="1"/>
</dbReference>
<reference evidence="2" key="1">
    <citation type="journal article" date="2020" name="Fungal Divers.">
        <title>Resolving the Mortierellaceae phylogeny through synthesis of multi-gene phylogenetics and phylogenomics.</title>
        <authorList>
            <person name="Vandepol N."/>
            <person name="Liber J."/>
            <person name="Desiro A."/>
            <person name="Na H."/>
            <person name="Kennedy M."/>
            <person name="Barry K."/>
            <person name="Grigoriev I.V."/>
            <person name="Miller A.N."/>
            <person name="O'Donnell K."/>
            <person name="Stajich J.E."/>
            <person name="Bonito G."/>
        </authorList>
    </citation>
    <scope>NUCLEOTIDE SEQUENCE</scope>
    <source>
        <strain evidence="2">KOD1015</strain>
    </source>
</reference>
<feature type="compositionally biased region" description="Polar residues" evidence="1">
    <location>
        <begin position="415"/>
        <end position="437"/>
    </location>
</feature>